<dbReference type="Pfam" id="PF03781">
    <property type="entry name" value="FGE-sulfatase"/>
    <property type="match status" value="1"/>
</dbReference>
<dbReference type="InterPro" id="IPR016187">
    <property type="entry name" value="CTDL_fold"/>
</dbReference>
<comment type="caution">
    <text evidence="2">The sequence shown here is derived from an EMBL/GenBank/DDBJ whole genome shotgun (WGS) entry which is preliminary data.</text>
</comment>
<gene>
    <name evidence="2" type="ORF">EVOR1521_LOCUS15112</name>
</gene>
<evidence type="ECO:0000313" key="3">
    <source>
        <dbReference type="Proteomes" id="UP001178507"/>
    </source>
</evidence>
<protein>
    <recommendedName>
        <fullName evidence="1">Sulfatase-modifying factor enzyme-like domain-containing protein</fullName>
    </recommendedName>
</protein>
<evidence type="ECO:0000259" key="1">
    <source>
        <dbReference type="Pfam" id="PF03781"/>
    </source>
</evidence>
<feature type="domain" description="Sulfatase-modifying factor enzyme-like" evidence="1">
    <location>
        <begin position="1"/>
        <end position="315"/>
    </location>
</feature>
<dbReference type="GO" id="GO:0005783">
    <property type="term" value="C:endoplasmic reticulum"/>
    <property type="evidence" value="ECO:0007669"/>
    <property type="project" value="TreeGrafter"/>
</dbReference>
<dbReference type="EMBL" id="CAUJNA010001890">
    <property type="protein sequence ID" value="CAJ1389508.1"/>
    <property type="molecule type" value="Genomic_DNA"/>
</dbReference>
<dbReference type="Gene3D" id="3.90.1580.10">
    <property type="entry name" value="paralog of FGE (formylglycine-generating enzyme)"/>
    <property type="match status" value="1"/>
</dbReference>
<keyword evidence="3" id="KW-1185">Reference proteome</keyword>
<dbReference type="Proteomes" id="UP001178507">
    <property type="component" value="Unassembled WGS sequence"/>
</dbReference>
<accession>A0AA36N283</accession>
<sequence>MVEIPAGRFLMGDRKDRVHFPQDGEGPVRPVRMSGFLMDRFEVSNAKFRAFAEATKYVTDAERLGDSFVAEVYLSEAVSASIHRHVNVTPWWLPTPQASWRSPEGVDSSLEESKYGLRWDHPVVHMSWNDANAYCRWRNASLPTEAQWEYAARGGLEQKLYPWGDTMYGNETEDIEAKYRMNIWQGQFPTENTAEDGYVKTAPVDAYGPQNDWGLYNMVGNAWEWTSDWWSPVHFLTEETKETGLVDPIGPTEEELEELVDMGILKKDASGAFEKTKRGGSFMCHHSYCYRYRVMARSHLTVDSSAHHLSMRCVRPKETAG</sequence>
<proteinExistence type="predicted"/>
<evidence type="ECO:0000313" key="2">
    <source>
        <dbReference type="EMBL" id="CAJ1389508.1"/>
    </source>
</evidence>
<dbReference type="InterPro" id="IPR005532">
    <property type="entry name" value="SUMF_dom"/>
</dbReference>
<dbReference type="InterPro" id="IPR042095">
    <property type="entry name" value="SUMF_sf"/>
</dbReference>
<organism evidence="2 3">
    <name type="scientific">Effrenium voratum</name>
    <dbReference type="NCBI Taxonomy" id="2562239"/>
    <lineage>
        <taxon>Eukaryota</taxon>
        <taxon>Sar</taxon>
        <taxon>Alveolata</taxon>
        <taxon>Dinophyceae</taxon>
        <taxon>Suessiales</taxon>
        <taxon>Symbiodiniaceae</taxon>
        <taxon>Effrenium</taxon>
    </lineage>
</organism>
<dbReference type="GO" id="GO:0120147">
    <property type="term" value="F:formylglycine-generating oxidase activity"/>
    <property type="evidence" value="ECO:0007669"/>
    <property type="project" value="TreeGrafter"/>
</dbReference>
<dbReference type="InterPro" id="IPR051043">
    <property type="entry name" value="Sulfatase_Mod_Factor_Kinase"/>
</dbReference>
<reference evidence="2" key="1">
    <citation type="submission" date="2023-08" db="EMBL/GenBank/DDBJ databases">
        <authorList>
            <person name="Chen Y."/>
            <person name="Shah S."/>
            <person name="Dougan E. K."/>
            <person name="Thang M."/>
            <person name="Chan C."/>
        </authorList>
    </citation>
    <scope>NUCLEOTIDE SEQUENCE</scope>
</reference>
<dbReference type="PANTHER" id="PTHR23150:SF19">
    <property type="entry name" value="FORMYLGLYCINE-GENERATING ENZYME"/>
    <property type="match status" value="1"/>
</dbReference>
<dbReference type="AlphaFoldDB" id="A0AA36N283"/>
<dbReference type="SUPFAM" id="SSF56436">
    <property type="entry name" value="C-type lectin-like"/>
    <property type="match status" value="1"/>
</dbReference>
<dbReference type="PANTHER" id="PTHR23150">
    <property type="entry name" value="SULFATASE MODIFYING FACTOR 1, 2"/>
    <property type="match status" value="1"/>
</dbReference>
<name>A0AA36N283_9DINO</name>